<evidence type="ECO:0000259" key="15">
    <source>
        <dbReference type="Pfam" id="PF00999"/>
    </source>
</evidence>
<evidence type="ECO:0000256" key="10">
    <source>
        <dbReference type="ARBA" id="ARBA00023201"/>
    </source>
</evidence>
<sequence length="702" mass="77961">MVGLHLVVLFLSHYDCLIAKSDETIIRHDNLDQTTYALINPSGFYLNLKADLGPDFGEDTKLKRKERGAAAGSLQPLKNSISPNSKFSKDFHRRLNASTSSSSPTHSSPSQLSSSPLSLSLTSSSSSVSSSPMSYVSSTTAATSSSKNPVTNATASTPLEPVLPDKHAREDEHNSSMSIFFVLCVLALGTLLIHLMLQINFQYLPESVVIVLLGALIGLVLNLMSNQNIANWKKEEAFSPNAFFLILLPPIIFESGYNLHKGNFFQNIGSILVFAILGTAISAFIIGAGIYLLGLAKVAYKLSFVESFAFGSLISAVDPVATVAIFHALDVDPVLNMLVFGESILNDAIAIVLTTSIFESNNPNMSSSEAILTGLNKFCLMFFASAAIGVSFALVSALLLKHVNLRKNPSLEFGIMLVFTYAPYALAEGIHLSGIMAILFCGIGMSHYTHFNLSTITQITMQQTMRTMAFIAETCVFAYLGLALFSFKHRVEPALVIWSIVLCFIGRACNIFPLAFLVNKFREHQITKKMMFIMWFSGLRGAISYALSLHLEFSDETRHVIITTTLIIVLFTTLIFGGSTMPLMKFLQADRKVKSRRKRREKEISLSKTREWGQAIDSEHLSQTEEELEVNFFQSRIKGFAKLDYKYFRPFFTRRFTQQELKDCKSQMTDLTNQWYQAIRVSPNESDNEELNTGQEQSSHQH</sequence>
<name>A0ABR1AXQ0_POLSC</name>
<dbReference type="PRINTS" id="PR01084">
    <property type="entry name" value="NAHEXCHNGR"/>
</dbReference>
<evidence type="ECO:0000256" key="6">
    <source>
        <dbReference type="ARBA" id="ARBA00023034"/>
    </source>
</evidence>
<feature type="transmembrane region" description="Helical" evidence="13">
    <location>
        <begin position="530"/>
        <end position="548"/>
    </location>
</feature>
<evidence type="ECO:0000256" key="3">
    <source>
        <dbReference type="ARBA" id="ARBA00022449"/>
    </source>
</evidence>
<keyword evidence="10 11" id="KW-0739">Sodium transport</keyword>
<feature type="transmembrane region" description="Helical" evidence="13">
    <location>
        <begin position="493"/>
        <end position="518"/>
    </location>
</feature>
<feature type="transmembrane region" description="Helical" evidence="13">
    <location>
        <begin position="242"/>
        <end position="259"/>
    </location>
</feature>
<feature type="region of interest" description="Disordered" evidence="12">
    <location>
        <begin position="95"/>
        <end position="116"/>
    </location>
</feature>
<keyword evidence="3 11" id="KW-0050">Antiport</keyword>
<evidence type="ECO:0000256" key="8">
    <source>
        <dbReference type="ARBA" id="ARBA00023065"/>
    </source>
</evidence>
<feature type="region of interest" description="Disordered" evidence="12">
    <location>
        <begin position="139"/>
        <end position="163"/>
    </location>
</feature>
<dbReference type="InterPro" id="IPR018422">
    <property type="entry name" value="Cation/H_exchanger_CPA1"/>
</dbReference>
<evidence type="ECO:0000256" key="13">
    <source>
        <dbReference type="SAM" id="Phobius"/>
    </source>
</evidence>
<feature type="transmembrane region" description="Helical" evidence="13">
    <location>
        <begin position="560"/>
        <end position="587"/>
    </location>
</feature>
<dbReference type="Gene3D" id="6.10.140.1330">
    <property type="match status" value="1"/>
</dbReference>
<dbReference type="InterPro" id="IPR004709">
    <property type="entry name" value="NaH_exchanger"/>
</dbReference>
<feature type="region of interest" description="Disordered" evidence="12">
    <location>
        <begin position="682"/>
        <end position="702"/>
    </location>
</feature>
<evidence type="ECO:0000256" key="7">
    <source>
        <dbReference type="ARBA" id="ARBA00023053"/>
    </source>
</evidence>
<dbReference type="Proteomes" id="UP001359485">
    <property type="component" value="Unassembled WGS sequence"/>
</dbReference>
<evidence type="ECO:0000256" key="5">
    <source>
        <dbReference type="ARBA" id="ARBA00022989"/>
    </source>
</evidence>
<feature type="signal peptide" evidence="14">
    <location>
        <begin position="1"/>
        <end position="19"/>
    </location>
</feature>
<dbReference type="PANTHER" id="PTHR10110:SF191">
    <property type="entry name" value="SODIUM_HYDROGEN EXCHANGER 8"/>
    <property type="match status" value="1"/>
</dbReference>
<keyword evidence="6" id="KW-0333">Golgi apparatus</keyword>
<feature type="transmembrane region" description="Helical" evidence="13">
    <location>
        <begin position="271"/>
        <end position="296"/>
    </location>
</feature>
<feature type="transmembrane region" description="Helical" evidence="13">
    <location>
        <begin position="179"/>
        <end position="197"/>
    </location>
</feature>
<proteinExistence type="inferred from homology"/>
<keyword evidence="17" id="KW-1185">Reference proteome</keyword>
<evidence type="ECO:0000256" key="12">
    <source>
        <dbReference type="SAM" id="MobiDB-lite"/>
    </source>
</evidence>
<evidence type="ECO:0000313" key="17">
    <source>
        <dbReference type="Proteomes" id="UP001359485"/>
    </source>
</evidence>
<evidence type="ECO:0000256" key="11">
    <source>
        <dbReference type="RuleBase" id="RU003722"/>
    </source>
</evidence>
<keyword evidence="14" id="KW-0732">Signal</keyword>
<protein>
    <recommendedName>
        <fullName evidence="11">Sodium/hydrogen exchanger</fullName>
    </recommendedName>
</protein>
<evidence type="ECO:0000256" key="1">
    <source>
        <dbReference type="ARBA" id="ARBA00004653"/>
    </source>
</evidence>
<comment type="similarity">
    <text evidence="11">Belongs to the monovalent cation:proton antiporter 1 (CPA1) transporter (TC 2.A.36) family.</text>
</comment>
<feature type="chain" id="PRO_5046772732" description="Sodium/hydrogen exchanger" evidence="14">
    <location>
        <begin position="20"/>
        <end position="702"/>
    </location>
</feature>
<keyword evidence="9 13" id="KW-0472">Membrane</keyword>
<feature type="transmembrane region" description="Helical" evidence="13">
    <location>
        <begin position="203"/>
        <end position="221"/>
    </location>
</feature>
<gene>
    <name evidence="16" type="ORF">RUM44_003158</name>
</gene>
<evidence type="ECO:0000313" key="16">
    <source>
        <dbReference type="EMBL" id="KAK6630986.1"/>
    </source>
</evidence>
<keyword evidence="8 11" id="KW-0406">Ion transport</keyword>
<comment type="caution">
    <text evidence="16">The sequence shown here is derived from an EMBL/GenBank/DDBJ whole genome shotgun (WGS) entry which is preliminary data.</text>
</comment>
<evidence type="ECO:0000256" key="14">
    <source>
        <dbReference type="SAM" id="SignalP"/>
    </source>
</evidence>
<feature type="transmembrane region" description="Helical" evidence="13">
    <location>
        <begin position="421"/>
        <end position="446"/>
    </location>
</feature>
<evidence type="ECO:0000256" key="4">
    <source>
        <dbReference type="ARBA" id="ARBA00022692"/>
    </source>
</evidence>
<evidence type="ECO:0000256" key="2">
    <source>
        <dbReference type="ARBA" id="ARBA00022448"/>
    </source>
</evidence>
<dbReference type="InterPro" id="IPR006153">
    <property type="entry name" value="Cation/H_exchanger_TM"/>
</dbReference>
<comment type="subcellular location">
    <subcellularLocation>
        <location evidence="1">Golgi apparatus membrane</location>
        <topology evidence="1">Multi-pass membrane protein</topology>
    </subcellularLocation>
</comment>
<keyword evidence="7" id="KW-0915">Sodium</keyword>
<feature type="transmembrane region" description="Helical" evidence="13">
    <location>
        <begin position="308"/>
        <end position="329"/>
    </location>
</feature>
<feature type="compositionally biased region" description="Low complexity" evidence="12">
    <location>
        <begin position="98"/>
        <end position="116"/>
    </location>
</feature>
<organism evidence="16 17">
    <name type="scientific">Polyplax serrata</name>
    <name type="common">Common mouse louse</name>
    <dbReference type="NCBI Taxonomy" id="468196"/>
    <lineage>
        <taxon>Eukaryota</taxon>
        <taxon>Metazoa</taxon>
        <taxon>Ecdysozoa</taxon>
        <taxon>Arthropoda</taxon>
        <taxon>Hexapoda</taxon>
        <taxon>Insecta</taxon>
        <taxon>Pterygota</taxon>
        <taxon>Neoptera</taxon>
        <taxon>Paraneoptera</taxon>
        <taxon>Psocodea</taxon>
        <taxon>Troctomorpha</taxon>
        <taxon>Phthiraptera</taxon>
        <taxon>Anoplura</taxon>
        <taxon>Polyplacidae</taxon>
        <taxon>Polyplax</taxon>
    </lineage>
</organism>
<feature type="compositionally biased region" description="Polar residues" evidence="12">
    <location>
        <begin position="691"/>
        <end position="702"/>
    </location>
</feature>
<feature type="transmembrane region" description="Helical" evidence="13">
    <location>
        <begin position="378"/>
        <end position="401"/>
    </location>
</feature>
<keyword evidence="4 11" id="KW-0812">Transmembrane</keyword>
<feature type="domain" description="Cation/H+ exchanger transmembrane" evidence="15">
    <location>
        <begin position="191"/>
        <end position="585"/>
    </location>
</feature>
<dbReference type="NCBIfam" id="TIGR00840">
    <property type="entry name" value="b_cpa1"/>
    <property type="match status" value="1"/>
</dbReference>
<reference evidence="16 17" key="1">
    <citation type="submission" date="2023-09" db="EMBL/GenBank/DDBJ databases">
        <title>Genomes of two closely related lineages of the louse Polyplax serrata with different host specificities.</title>
        <authorList>
            <person name="Martinu J."/>
            <person name="Tarabai H."/>
            <person name="Stefka J."/>
            <person name="Hypsa V."/>
        </authorList>
    </citation>
    <scope>NUCLEOTIDE SEQUENCE [LARGE SCALE GENOMIC DNA]</scope>
    <source>
        <strain evidence="16">98ZLc_SE</strain>
    </source>
</reference>
<keyword evidence="2 11" id="KW-0813">Transport</keyword>
<feature type="transmembrane region" description="Helical" evidence="13">
    <location>
        <begin position="467"/>
        <end position="487"/>
    </location>
</feature>
<feature type="compositionally biased region" description="Polar residues" evidence="12">
    <location>
        <begin position="147"/>
        <end position="157"/>
    </location>
</feature>
<dbReference type="PANTHER" id="PTHR10110">
    <property type="entry name" value="SODIUM/HYDROGEN EXCHANGER"/>
    <property type="match status" value="1"/>
</dbReference>
<dbReference type="EMBL" id="JAWJWF010000007">
    <property type="protein sequence ID" value="KAK6630986.1"/>
    <property type="molecule type" value="Genomic_DNA"/>
</dbReference>
<evidence type="ECO:0000256" key="9">
    <source>
        <dbReference type="ARBA" id="ARBA00023136"/>
    </source>
</evidence>
<keyword evidence="5 13" id="KW-1133">Transmembrane helix</keyword>
<accession>A0ABR1AXQ0</accession>
<dbReference type="Pfam" id="PF00999">
    <property type="entry name" value="Na_H_Exchanger"/>
    <property type="match status" value="1"/>
</dbReference>